<evidence type="ECO:0000259" key="12">
    <source>
        <dbReference type="PROSITE" id="PS50262"/>
    </source>
</evidence>
<keyword evidence="4 11" id="KW-0552">Olfaction</keyword>
<feature type="domain" description="G-protein coupled receptors family 1 profile" evidence="12">
    <location>
        <begin position="44"/>
        <end position="294"/>
    </location>
</feature>
<dbReference type="InterPro" id="IPR050402">
    <property type="entry name" value="OR51/52/56-like"/>
</dbReference>
<evidence type="ECO:0000256" key="7">
    <source>
        <dbReference type="ARBA" id="ARBA00023136"/>
    </source>
</evidence>
<dbReference type="EMBL" id="VZTY01004177">
    <property type="protein sequence ID" value="NXU48529.1"/>
    <property type="molecule type" value="Genomic_DNA"/>
</dbReference>
<feature type="non-terminal residue" evidence="13">
    <location>
        <position position="1"/>
    </location>
</feature>
<dbReference type="GO" id="GO:0005886">
    <property type="term" value="C:plasma membrane"/>
    <property type="evidence" value="ECO:0007669"/>
    <property type="project" value="UniProtKB-SubCell"/>
</dbReference>
<dbReference type="SUPFAM" id="SSF81321">
    <property type="entry name" value="Family A G protein-coupled receptor-like"/>
    <property type="match status" value="1"/>
</dbReference>
<dbReference type="InterPro" id="IPR000276">
    <property type="entry name" value="GPCR_Rhodpsn"/>
</dbReference>
<proteinExistence type="inferred from homology"/>
<dbReference type="PANTHER" id="PTHR26450">
    <property type="entry name" value="OLFACTORY RECEPTOR 56B1-RELATED"/>
    <property type="match status" value="1"/>
</dbReference>
<reference evidence="13 14" key="1">
    <citation type="submission" date="2019-09" db="EMBL/GenBank/DDBJ databases">
        <title>Bird 10,000 Genomes (B10K) Project - Family phase.</title>
        <authorList>
            <person name="Zhang G."/>
        </authorList>
    </citation>
    <scope>NUCLEOTIDE SEQUENCE [LARGE SCALE GENOMIC DNA]</scope>
    <source>
        <strain evidence="13">B10K-DU-029-46</strain>
    </source>
</reference>
<organism evidence="13 14">
    <name type="scientific">Turnix velox</name>
    <name type="common">Little buttonquail</name>
    <dbReference type="NCBI Taxonomy" id="2529409"/>
    <lineage>
        <taxon>Eukaryota</taxon>
        <taxon>Metazoa</taxon>
        <taxon>Chordata</taxon>
        <taxon>Craniata</taxon>
        <taxon>Vertebrata</taxon>
        <taxon>Euteleostomi</taxon>
        <taxon>Archelosauria</taxon>
        <taxon>Archosauria</taxon>
        <taxon>Dinosauria</taxon>
        <taxon>Saurischia</taxon>
        <taxon>Theropoda</taxon>
        <taxon>Coelurosauria</taxon>
        <taxon>Aves</taxon>
        <taxon>Neognathae</taxon>
        <taxon>Neoaves</taxon>
        <taxon>Charadriiformes</taxon>
        <taxon>Turnicidae</taxon>
        <taxon>Turnix</taxon>
    </lineage>
</organism>
<feature type="transmembrane region" description="Helical" evidence="11">
    <location>
        <begin position="29"/>
        <end position="51"/>
    </location>
</feature>
<keyword evidence="7 11" id="KW-0472">Membrane</keyword>
<protein>
    <recommendedName>
        <fullName evidence="11">Olfactory receptor</fullName>
    </recommendedName>
</protein>
<dbReference type="OrthoDB" id="6144443at2759"/>
<dbReference type="FunFam" id="1.20.1070.10:FF:000002">
    <property type="entry name" value="Olfactory receptor"/>
    <property type="match status" value="1"/>
</dbReference>
<dbReference type="Pfam" id="PF13853">
    <property type="entry name" value="7tm_4"/>
    <property type="match status" value="1"/>
</dbReference>
<dbReference type="PANTHER" id="PTHR26450:SF177">
    <property type="entry name" value="OLFACTORY RECEPTOR 52I1-RELATED"/>
    <property type="match status" value="1"/>
</dbReference>
<keyword evidence="14" id="KW-1185">Reference proteome</keyword>
<evidence type="ECO:0000313" key="14">
    <source>
        <dbReference type="Proteomes" id="UP000582182"/>
    </source>
</evidence>
<evidence type="ECO:0000256" key="6">
    <source>
        <dbReference type="ARBA" id="ARBA00023040"/>
    </source>
</evidence>
<dbReference type="InterPro" id="IPR017452">
    <property type="entry name" value="GPCR_Rhodpsn_7TM"/>
</dbReference>
<dbReference type="GO" id="GO:0004930">
    <property type="term" value="F:G protein-coupled receptor activity"/>
    <property type="evidence" value="ECO:0007669"/>
    <property type="project" value="UniProtKB-KW"/>
</dbReference>
<dbReference type="AlphaFoldDB" id="A0A7L3L3C7"/>
<feature type="transmembrane region" description="Helical" evidence="11">
    <location>
        <begin position="242"/>
        <end position="264"/>
    </location>
</feature>
<evidence type="ECO:0000256" key="2">
    <source>
        <dbReference type="ARBA" id="ARBA00022606"/>
    </source>
</evidence>
<evidence type="ECO:0000313" key="13">
    <source>
        <dbReference type="EMBL" id="NXU48529.1"/>
    </source>
</evidence>
<dbReference type="Gene3D" id="1.20.1070.10">
    <property type="entry name" value="Rhodopsin 7-helix transmembrane proteins"/>
    <property type="match status" value="1"/>
</dbReference>
<feature type="non-terminal residue" evidence="13">
    <location>
        <position position="303"/>
    </location>
</feature>
<comment type="similarity">
    <text evidence="10">Belongs to the G-protein coupled receptor 1 family.</text>
</comment>
<comment type="subcellular location">
    <subcellularLocation>
        <location evidence="11">Cell membrane</location>
        <topology evidence="11">Multi-pass membrane protein</topology>
    </subcellularLocation>
    <subcellularLocation>
        <location evidence="1">Membrane</location>
        <topology evidence="1">Multi-pass membrane protein</topology>
    </subcellularLocation>
</comment>
<keyword evidence="6 10" id="KW-0297">G-protein coupled receptor</keyword>
<evidence type="ECO:0000256" key="4">
    <source>
        <dbReference type="ARBA" id="ARBA00022725"/>
    </source>
</evidence>
<keyword evidence="5 11" id="KW-1133">Transmembrane helix</keyword>
<keyword evidence="2 11" id="KW-0716">Sensory transduction</keyword>
<feature type="transmembrane region" description="Helical" evidence="11">
    <location>
        <begin position="206"/>
        <end position="230"/>
    </location>
</feature>
<dbReference type="PRINTS" id="PR00245">
    <property type="entry name" value="OLFACTORYR"/>
</dbReference>
<dbReference type="PRINTS" id="PR00237">
    <property type="entry name" value="GPCRRHODOPSN"/>
</dbReference>
<sequence length="303" mass="33500">VVLPSHPTNTSLLELHLLGIPGLEHLHSWISIPFFILYLITLLANTTLLYLIKAEPDLHHPMFFFLAMLALVDLLMSTSITPKMLSIFWFNSTSISLQACVAQMFLLHSCTALESGLLVAMALDRYVAICNPLRYPSILTSTRVVAMGLATLLRAVFFMAPVTLQVLHLPFCSPSAQLGHSYCEHLAVLSLACGDVTFSSTYSLSISTYVVTFDSFLILLSYLLILRAVLGLSSSPAAQHKAFSTCTSHLFLMLLFYIPGLLSISMDQELPPHTQVLLANVYVLIPPAFNPLIYGIRTKQIRD</sequence>
<feature type="transmembrane region" description="Helical" evidence="11">
    <location>
        <begin position="101"/>
        <end position="123"/>
    </location>
</feature>
<dbReference type="GO" id="GO:0071396">
    <property type="term" value="P:cellular response to lipid"/>
    <property type="evidence" value="ECO:0007669"/>
    <property type="project" value="UniProtKB-ARBA"/>
</dbReference>
<name>A0A7L3L3C7_9CHAR</name>
<dbReference type="InterPro" id="IPR000725">
    <property type="entry name" value="Olfact_rcpt"/>
</dbReference>
<evidence type="ECO:0000256" key="11">
    <source>
        <dbReference type="RuleBase" id="RU363047"/>
    </source>
</evidence>
<keyword evidence="8 10" id="KW-0675">Receptor</keyword>
<dbReference type="GO" id="GO:0004984">
    <property type="term" value="F:olfactory receptor activity"/>
    <property type="evidence" value="ECO:0007669"/>
    <property type="project" value="InterPro"/>
</dbReference>
<accession>A0A7L3L3C7</accession>
<evidence type="ECO:0000256" key="5">
    <source>
        <dbReference type="ARBA" id="ARBA00022989"/>
    </source>
</evidence>
<dbReference type="Proteomes" id="UP000582182">
    <property type="component" value="Unassembled WGS sequence"/>
</dbReference>
<feature type="transmembrane region" description="Helical" evidence="11">
    <location>
        <begin position="63"/>
        <end position="81"/>
    </location>
</feature>
<evidence type="ECO:0000256" key="9">
    <source>
        <dbReference type="ARBA" id="ARBA00023224"/>
    </source>
</evidence>
<dbReference type="PROSITE" id="PS50262">
    <property type="entry name" value="G_PROTEIN_RECEP_F1_2"/>
    <property type="match status" value="1"/>
</dbReference>
<evidence type="ECO:0000256" key="8">
    <source>
        <dbReference type="ARBA" id="ARBA00023170"/>
    </source>
</evidence>
<feature type="transmembrane region" description="Helical" evidence="11">
    <location>
        <begin position="276"/>
        <end position="296"/>
    </location>
</feature>
<evidence type="ECO:0000256" key="10">
    <source>
        <dbReference type="RuleBase" id="RU000688"/>
    </source>
</evidence>
<comment type="caution">
    <text evidence="13">The sequence shown here is derived from an EMBL/GenBank/DDBJ whole genome shotgun (WGS) entry which is preliminary data.</text>
</comment>
<gene>
    <name evidence="13" type="primary">Or52m1</name>
    <name evidence="13" type="ORF">TURVEL_R02000</name>
</gene>
<feature type="transmembrane region" description="Helical" evidence="11">
    <location>
        <begin position="144"/>
        <end position="164"/>
    </location>
</feature>
<keyword evidence="3 10" id="KW-0812">Transmembrane</keyword>
<keyword evidence="9 10" id="KW-0807">Transducer</keyword>
<evidence type="ECO:0000256" key="3">
    <source>
        <dbReference type="ARBA" id="ARBA00022692"/>
    </source>
</evidence>
<keyword evidence="11" id="KW-1003">Cell membrane</keyword>
<dbReference type="PROSITE" id="PS00237">
    <property type="entry name" value="G_PROTEIN_RECEP_F1_1"/>
    <property type="match status" value="1"/>
</dbReference>
<evidence type="ECO:0000256" key="1">
    <source>
        <dbReference type="ARBA" id="ARBA00004141"/>
    </source>
</evidence>